<proteinExistence type="predicted"/>
<dbReference type="KEGG" id="ang:An08g06640"/>
<dbReference type="VEuPathDB" id="FungiDB:An08g06640"/>
<reference evidence="1" key="2">
    <citation type="submission" date="2025-08" db="UniProtKB">
        <authorList>
            <consortium name="RefSeq"/>
        </authorList>
    </citation>
    <scope>IDENTIFICATION</scope>
</reference>
<protein>
    <submittedName>
        <fullName evidence="1">Uncharacterized protein</fullName>
    </submittedName>
</protein>
<gene>
    <name evidence="1" type="ORF">An08g06640</name>
</gene>
<dbReference type="GeneID" id="84591716"/>
<dbReference type="RefSeq" id="XP_059604112.1">
    <property type="nucleotide sequence ID" value="XM_059749141.1"/>
</dbReference>
<evidence type="ECO:0000313" key="1">
    <source>
        <dbReference type="RefSeq" id="XP_059604112.1"/>
    </source>
</evidence>
<organism evidence="1">
    <name type="scientific">Aspergillus niger</name>
    <dbReference type="NCBI Taxonomy" id="5061"/>
    <lineage>
        <taxon>Eukaryota</taxon>
        <taxon>Fungi</taxon>
        <taxon>Dikarya</taxon>
        <taxon>Ascomycota</taxon>
        <taxon>Pezizomycotina</taxon>
        <taxon>Eurotiomycetes</taxon>
        <taxon>Eurotiomycetidae</taxon>
        <taxon>Eurotiales</taxon>
        <taxon>Aspergillaceae</taxon>
        <taxon>Aspergillus</taxon>
        <taxon>Aspergillus subgen. Circumdati</taxon>
    </lineage>
</organism>
<accession>A0AAJ8BVF7</accession>
<dbReference type="AlphaFoldDB" id="A0AAJ8BVF7"/>
<name>A0AAJ8BVF7_ASPNG</name>
<sequence length="81" mass="9110">MAIPSILSLNSYGRAPKKWDLGSINELGERITERPFLLEEMATSGRLIEIDGIPSRQLGRYAPQDGWYKPFYFIGVPVPGE</sequence>
<reference evidence="1" key="1">
    <citation type="submission" date="2025-02" db="EMBL/GenBank/DDBJ databases">
        <authorList>
            <consortium name="NCBI Genome Project"/>
        </authorList>
    </citation>
    <scope>NUCLEOTIDE SEQUENCE</scope>
</reference>